<feature type="region of interest" description="Disordered" evidence="1">
    <location>
        <begin position="1"/>
        <end position="20"/>
    </location>
</feature>
<accession>M1UXK1</accession>
<evidence type="ECO:0000313" key="3">
    <source>
        <dbReference type="Proteomes" id="UP000007014"/>
    </source>
</evidence>
<dbReference type="Gramene" id="CMT233CT">
    <property type="protein sequence ID" value="CMT233CT"/>
    <property type="gene ID" value="CMT233C"/>
</dbReference>
<reference evidence="2 3" key="2">
    <citation type="journal article" date="2007" name="BMC Biol.">
        <title>A 100%-complete sequence reveals unusually simple genomic features in the hot-spring red alga Cyanidioschyzon merolae.</title>
        <authorList>
            <person name="Nozaki H."/>
            <person name="Takano H."/>
            <person name="Misumi O."/>
            <person name="Terasawa K."/>
            <person name="Matsuzaki M."/>
            <person name="Maruyama S."/>
            <person name="Nishida K."/>
            <person name="Yagisawa F."/>
            <person name="Yoshida Y."/>
            <person name="Fujiwara T."/>
            <person name="Takio S."/>
            <person name="Tamura K."/>
            <person name="Chung S.J."/>
            <person name="Nakamura S."/>
            <person name="Kuroiwa H."/>
            <person name="Tanaka K."/>
            <person name="Sato N."/>
            <person name="Kuroiwa T."/>
        </authorList>
    </citation>
    <scope>NUCLEOTIDE SEQUENCE [LARGE SCALE GENOMIC DNA]</scope>
    <source>
        <strain evidence="2 3">10D</strain>
    </source>
</reference>
<dbReference type="OrthoDB" id="10630886at2759"/>
<proteinExistence type="predicted"/>
<dbReference type="RefSeq" id="XP_005539252.1">
    <property type="nucleotide sequence ID" value="XM_005539195.1"/>
</dbReference>
<reference evidence="2 3" key="1">
    <citation type="journal article" date="2004" name="Nature">
        <title>Genome sequence of the ultrasmall unicellular red alga Cyanidioschyzon merolae 10D.</title>
        <authorList>
            <person name="Matsuzaki M."/>
            <person name="Misumi O."/>
            <person name="Shin-i T."/>
            <person name="Maruyama S."/>
            <person name="Takahara M."/>
            <person name="Miyagishima S."/>
            <person name="Mori T."/>
            <person name="Nishida K."/>
            <person name="Yagisawa F."/>
            <person name="Nishida K."/>
            <person name="Yoshida Y."/>
            <person name="Nishimura Y."/>
            <person name="Nakao S."/>
            <person name="Kobayashi T."/>
            <person name="Momoyama Y."/>
            <person name="Higashiyama T."/>
            <person name="Minoda A."/>
            <person name="Sano M."/>
            <person name="Nomoto H."/>
            <person name="Oishi K."/>
            <person name="Hayashi H."/>
            <person name="Ohta F."/>
            <person name="Nishizaka S."/>
            <person name="Haga S."/>
            <person name="Miura S."/>
            <person name="Morishita T."/>
            <person name="Kabeya Y."/>
            <person name="Terasawa K."/>
            <person name="Suzuki Y."/>
            <person name="Ishii Y."/>
            <person name="Asakawa S."/>
            <person name="Takano H."/>
            <person name="Ohta N."/>
            <person name="Kuroiwa H."/>
            <person name="Tanaka K."/>
            <person name="Shimizu N."/>
            <person name="Sugano S."/>
            <person name="Sato N."/>
            <person name="Nozaki H."/>
            <person name="Ogasawara N."/>
            <person name="Kohara Y."/>
            <person name="Kuroiwa T."/>
        </authorList>
    </citation>
    <scope>NUCLEOTIDE SEQUENCE [LARGE SCALE GENOMIC DNA]</scope>
    <source>
        <strain evidence="2 3">10D</strain>
    </source>
</reference>
<dbReference type="HOGENOM" id="CLU_445082_0_0_1"/>
<dbReference type="GeneID" id="16997803"/>
<feature type="region of interest" description="Disordered" evidence="1">
    <location>
        <begin position="368"/>
        <end position="387"/>
    </location>
</feature>
<evidence type="ECO:0000313" key="2">
    <source>
        <dbReference type="EMBL" id="BAM83216.1"/>
    </source>
</evidence>
<keyword evidence="3" id="KW-1185">Reference proteome</keyword>
<protein>
    <submittedName>
        <fullName evidence="2">Uncharacterized protein</fullName>
    </submittedName>
</protein>
<dbReference type="AlphaFoldDB" id="M1UXK1"/>
<dbReference type="KEGG" id="cme:CYME_CMT233C"/>
<feature type="compositionally biased region" description="Basic and acidic residues" evidence="1">
    <location>
        <begin position="439"/>
        <end position="450"/>
    </location>
</feature>
<dbReference type="EMBL" id="AP006502">
    <property type="protein sequence ID" value="BAM83216.1"/>
    <property type="molecule type" value="Genomic_DNA"/>
</dbReference>
<feature type="compositionally biased region" description="Polar residues" evidence="1">
    <location>
        <begin position="543"/>
        <end position="555"/>
    </location>
</feature>
<organism evidence="2 3">
    <name type="scientific">Cyanidioschyzon merolae (strain NIES-3377 / 10D)</name>
    <name type="common">Unicellular red alga</name>
    <dbReference type="NCBI Taxonomy" id="280699"/>
    <lineage>
        <taxon>Eukaryota</taxon>
        <taxon>Rhodophyta</taxon>
        <taxon>Bangiophyceae</taxon>
        <taxon>Cyanidiales</taxon>
        <taxon>Cyanidiaceae</taxon>
        <taxon>Cyanidioschyzon</taxon>
    </lineage>
</organism>
<feature type="region of interest" description="Disordered" evidence="1">
    <location>
        <begin position="288"/>
        <end position="319"/>
    </location>
</feature>
<feature type="compositionally biased region" description="Polar residues" evidence="1">
    <location>
        <begin position="368"/>
        <end position="385"/>
    </location>
</feature>
<sequence>MKVSGRQAESSWSPLTPSAKVVQRTEGTLLDLTEWPTSLDPESWTVDHATYACLWNDEQPLSSLWSNEELDSQQVELPLSTERNILTLNSPGQPCNPSGNDLLTAQLPMKEVKEARASVLDDMAASRALPEGSNLLTLAQRTVHTAGGGTISVRFRDDRALNADTSLAQSVCEEAAFTEARGFLGASTVCCHTGGHVAAQVLCRDGNMKSCDTGPKNQVYMKAADSDDFIGASGFAPDASAPGKEITSPLPWTADHRQVPAWPRHARRIRAPLNLENTLRSTNMALGPEQHIDDKGLPGSGDTSPRKPSTAPEDFEDFGSTAVGMDRIERDSALSGEASAILDSQSALHCAEWLHEWNESADPWRTSLASSGLASTPNLHSSSRGNLIDPETTATSASNLPAYNICGGLLLGTLQTTVIAIDCSQTAHGDAPTATRWQTSREAETGEARHQGMSLQRCQIGDVLKQKRSRERDHLEDSMDQVPADAHFNAMLHMSKSLVQGDDDDDVPQQTSVTYATPARKRQRRCDDPPGHRHSLHAGLPPLQSTAHPLATGNNAADLDSRRSLRDFVVNRIGAFRRMVPRLREAGPYWQLENGTTWRAPVVLADPTPALHLL</sequence>
<gene>
    <name evidence="2" type="ORF">CYME_CMT233C</name>
</gene>
<feature type="region of interest" description="Disordered" evidence="1">
    <location>
        <begin position="499"/>
        <end position="558"/>
    </location>
</feature>
<dbReference type="Proteomes" id="UP000007014">
    <property type="component" value="Chromosome 20"/>
</dbReference>
<feature type="compositionally biased region" description="Polar residues" evidence="1">
    <location>
        <begin position="7"/>
        <end position="16"/>
    </location>
</feature>
<name>M1UXK1_CYAM1</name>
<feature type="region of interest" description="Disordered" evidence="1">
    <location>
        <begin position="429"/>
        <end position="479"/>
    </location>
</feature>
<evidence type="ECO:0000256" key="1">
    <source>
        <dbReference type="SAM" id="MobiDB-lite"/>
    </source>
</evidence>